<comment type="caution">
    <text evidence="7">The sequence shown here is derived from an EMBL/GenBank/DDBJ whole genome shotgun (WGS) entry which is preliminary data.</text>
</comment>
<reference evidence="7" key="2">
    <citation type="submission" date="2021-08" db="EMBL/GenBank/DDBJ databases">
        <authorList>
            <person name="Gostincar C."/>
            <person name="Sun X."/>
            <person name="Song Z."/>
            <person name="Gunde-Cimerman N."/>
        </authorList>
    </citation>
    <scope>NUCLEOTIDE SEQUENCE</scope>
    <source>
        <strain evidence="7">EXF-9911</strain>
    </source>
</reference>
<dbReference type="SUPFAM" id="SSF144232">
    <property type="entry name" value="HIT/MYND zinc finger-like"/>
    <property type="match status" value="2"/>
</dbReference>
<evidence type="ECO:0000256" key="1">
    <source>
        <dbReference type="ARBA" id="ARBA00022723"/>
    </source>
</evidence>
<dbReference type="InterPro" id="IPR002893">
    <property type="entry name" value="Znf_MYND"/>
</dbReference>
<reference evidence="7" key="1">
    <citation type="journal article" date="2021" name="J Fungi (Basel)">
        <title>Virulence traits and population genomics of the black yeast Aureobasidium melanogenum.</title>
        <authorList>
            <person name="Cernosa A."/>
            <person name="Sun X."/>
            <person name="Gostincar C."/>
            <person name="Fang C."/>
            <person name="Gunde-Cimerman N."/>
            <person name="Song Z."/>
        </authorList>
    </citation>
    <scope>NUCLEOTIDE SEQUENCE</scope>
    <source>
        <strain evidence="7">EXF-9911</strain>
    </source>
</reference>
<feature type="region of interest" description="Disordered" evidence="5">
    <location>
        <begin position="417"/>
        <end position="490"/>
    </location>
</feature>
<evidence type="ECO:0000313" key="8">
    <source>
        <dbReference type="Proteomes" id="UP000779574"/>
    </source>
</evidence>
<dbReference type="PROSITE" id="PS01360">
    <property type="entry name" value="ZF_MYND_1"/>
    <property type="match status" value="1"/>
</dbReference>
<dbReference type="AlphaFoldDB" id="A0A9P8EVA7"/>
<dbReference type="PROSITE" id="PS50865">
    <property type="entry name" value="ZF_MYND_2"/>
    <property type="match status" value="2"/>
</dbReference>
<feature type="region of interest" description="Disordered" evidence="5">
    <location>
        <begin position="1"/>
        <end position="21"/>
    </location>
</feature>
<protein>
    <recommendedName>
        <fullName evidence="6">MYND-type domain-containing protein</fullName>
    </recommendedName>
</protein>
<dbReference type="EMBL" id="JAHFXF010000025">
    <property type="protein sequence ID" value="KAG9699862.1"/>
    <property type="molecule type" value="Genomic_DNA"/>
</dbReference>
<feature type="region of interest" description="Disordered" evidence="5">
    <location>
        <begin position="298"/>
        <end position="343"/>
    </location>
</feature>
<feature type="compositionally biased region" description="Low complexity" evidence="5">
    <location>
        <begin position="417"/>
        <end position="456"/>
    </location>
</feature>
<evidence type="ECO:0000313" key="7">
    <source>
        <dbReference type="EMBL" id="KAG9699862.1"/>
    </source>
</evidence>
<feature type="compositionally biased region" description="Basic and acidic residues" evidence="5">
    <location>
        <begin position="12"/>
        <end position="21"/>
    </location>
</feature>
<gene>
    <name evidence="7" type="ORF">KCU76_g1162</name>
</gene>
<keyword evidence="3" id="KW-0862">Zinc</keyword>
<evidence type="ECO:0000256" key="4">
    <source>
        <dbReference type="PROSITE-ProRule" id="PRU00134"/>
    </source>
</evidence>
<dbReference type="Gene3D" id="6.10.140.2220">
    <property type="match status" value="2"/>
</dbReference>
<accession>A0A9P8EVA7</accession>
<dbReference type="Pfam" id="PF01753">
    <property type="entry name" value="zf-MYND"/>
    <property type="match status" value="2"/>
</dbReference>
<organism evidence="7 8">
    <name type="scientific">Aureobasidium melanogenum</name>
    <name type="common">Aureobasidium pullulans var. melanogenum</name>
    <dbReference type="NCBI Taxonomy" id="46634"/>
    <lineage>
        <taxon>Eukaryota</taxon>
        <taxon>Fungi</taxon>
        <taxon>Dikarya</taxon>
        <taxon>Ascomycota</taxon>
        <taxon>Pezizomycotina</taxon>
        <taxon>Dothideomycetes</taxon>
        <taxon>Dothideomycetidae</taxon>
        <taxon>Dothideales</taxon>
        <taxon>Saccotheciaceae</taxon>
        <taxon>Aureobasidium</taxon>
    </lineage>
</organism>
<evidence type="ECO:0000256" key="3">
    <source>
        <dbReference type="ARBA" id="ARBA00022833"/>
    </source>
</evidence>
<feature type="compositionally biased region" description="Pro residues" evidence="5">
    <location>
        <begin position="468"/>
        <end position="478"/>
    </location>
</feature>
<dbReference type="Proteomes" id="UP000779574">
    <property type="component" value="Unassembled WGS sequence"/>
</dbReference>
<evidence type="ECO:0000256" key="2">
    <source>
        <dbReference type="ARBA" id="ARBA00022771"/>
    </source>
</evidence>
<evidence type="ECO:0000259" key="6">
    <source>
        <dbReference type="PROSITE" id="PS50865"/>
    </source>
</evidence>
<keyword evidence="2 4" id="KW-0863">Zinc-finger</keyword>
<keyword evidence="1" id="KW-0479">Metal-binding</keyword>
<evidence type="ECO:0000256" key="5">
    <source>
        <dbReference type="SAM" id="MobiDB-lite"/>
    </source>
</evidence>
<feature type="non-terminal residue" evidence="7">
    <location>
        <position position="490"/>
    </location>
</feature>
<proteinExistence type="predicted"/>
<dbReference type="OrthoDB" id="5231159at2759"/>
<name>A0A9P8EVA7_AURME</name>
<dbReference type="GO" id="GO:0008270">
    <property type="term" value="F:zinc ion binding"/>
    <property type="evidence" value="ECO:0007669"/>
    <property type="project" value="UniProtKB-KW"/>
</dbReference>
<feature type="compositionally biased region" description="Low complexity" evidence="5">
    <location>
        <begin position="298"/>
        <end position="311"/>
    </location>
</feature>
<feature type="domain" description="MYND-type" evidence="6">
    <location>
        <begin position="233"/>
        <end position="275"/>
    </location>
</feature>
<feature type="compositionally biased region" description="Low complexity" evidence="5">
    <location>
        <begin position="319"/>
        <end position="341"/>
    </location>
</feature>
<feature type="domain" description="MYND-type" evidence="6">
    <location>
        <begin position="350"/>
        <end position="410"/>
    </location>
</feature>
<sequence length="490" mass="54373">MHENNNTLADEMPPKSKTTEKVSKWGTGLFENDADLSIVRDLTRESGFEEAGSTNFLYLGHPKAHEYRRWFDSGALNKMLKKRLSVDDTTIFAGQDDKESMWLYPPNRCRGYHLCLLGAVMMTLGCKIRPDFRKSLEELHTKVGFSRNAQVQLRHALNIYVDGTAYDFRSKSRPVGLDNDDWASDSMWGDLSESLCKLDDSVDPFMKQLARQMFGPLMECVIAGDNEKPQDACGYCGNKKAEDGSPCQPCSQCNQRLYCSRKCELAHRPQHKLVCNDRFYRIMGNAWAKAQKAAIAAEAQGSSSGSEEGGQTTDNASRANTSSTDVTSASASASASAANSSDDFDDMPTCGNCGVEATFEQPLLLCRKCKKQHYCNKKCQKSHWHPTLPFSIIITTTQSNQLNKQHQTTFALFFIPTTSTTNQPNNPPLQQKMSQPSGNNTPNSSSGNSTPYSPASTPQSVTFIISPPTSPYPTPATPWSPYEQNPFYDK</sequence>